<dbReference type="RefSeq" id="WP_085139747.1">
    <property type="nucleotide sequence ID" value="NZ_LQPI01000075.1"/>
</dbReference>
<reference evidence="1 2" key="1">
    <citation type="submission" date="2016-01" db="EMBL/GenBank/DDBJ databases">
        <title>The new phylogeny of the genus Mycobacterium.</title>
        <authorList>
            <person name="Tarcisio F."/>
            <person name="Conor M."/>
            <person name="Antonella G."/>
            <person name="Elisabetta G."/>
            <person name="Giulia F.S."/>
            <person name="Sara T."/>
            <person name="Anna F."/>
            <person name="Clotilde B."/>
            <person name="Roberto B."/>
            <person name="Veronica D.S."/>
            <person name="Fabio R."/>
            <person name="Monica P."/>
            <person name="Olivier J."/>
            <person name="Enrico T."/>
            <person name="Nicola S."/>
        </authorList>
    </citation>
    <scope>NUCLEOTIDE SEQUENCE [LARGE SCALE GENOMIC DNA]</scope>
    <source>
        <strain evidence="1 2">DSM 44164</strain>
    </source>
</reference>
<protein>
    <submittedName>
        <fullName evidence="1">Uncharacterized protein</fullName>
    </submittedName>
</protein>
<organism evidence="1 2">
    <name type="scientific">Mycolicibacter nonchromogenicus</name>
    <name type="common">Mycobacterium nonchromogenicum</name>
    <dbReference type="NCBI Taxonomy" id="1782"/>
    <lineage>
        <taxon>Bacteria</taxon>
        <taxon>Bacillati</taxon>
        <taxon>Actinomycetota</taxon>
        <taxon>Actinomycetes</taxon>
        <taxon>Mycobacteriales</taxon>
        <taxon>Mycobacteriaceae</taxon>
        <taxon>Mycolicibacter</taxon>
    </lineage>
</organism>
<sequence length="568" mass="61791">MPIEQRLIVSVVDETPGFLPIITYQRDDHSCSGAWSRPKVPALVFADNSHNGSTVAYHHGVLGGAHTPVQLVFWGAWWNGAGAAQRGLIESRTRALLASRYFTELAQYHISGAPTWRGSITVVSPAPPSGAVDSTVAMRRVLGLIEDCIDDGVFPDPDDGPRIAYIVLMPQGFTVAGGTVAGAHSSDYTFDFPFDTDRYWAGWVRHFDPATEDIELTMSTLGHELVEILTDPEADGWRRDPLDSDCEICDWSDSTVGAGQVRQRAWVNDVRVQSYWSVRHGATIIPIDDDYGAQLEARVTETNRREIGRGTMVTDPAVRRACATIPACCIADDRYEYVLYSVSETARIRLNCKRFRTPRASWSIRGIAVSGTGTVQVTVPVDGYNGQDPVTAVRRVRVGYNATDTVLDLTVTDPGGNFDLPVSASVTDASIRGNVATNVVATPSIVVGFVGAELVADANYRAALSRCYTAMLDKYKVQYQPMGRPGVSDPIKYDPTVLNLGLPAYAGLSGHQQLQETGKLIRAAAYLLDADDAYAFVGHLVRAQPALVRTLQKRTEKDLVATLLTSAP</sequence>
<name>A0A1X1YYM3_MYCNO</name>
<keyword evidence="2" id="KW-1185">Reference proteome</keyword>
<dbReference type="Proteomes" id="UP000193108">
    <property type="component" value="Unassembled WGS sequence"/>
</dbReference>
<dbReference type="EMBL" id="LQPI01000075">
    <property type="protein sequence ID" value="ORW16209.1"/>
    <property type="molecule type" value="Genomic_DNA"/>
</dbReference>
<proteinExistence type="predicted"/>
<accession>A0A1X1YYM3</accession>
<gene>
    <name evidence="1" type="ORF">AWC18_19020</name>
</gene>
<dbReference type="STRING" id="1782.AWC18_19020"/>
<dbReference type="AlphaFoldDB" id="A0A1X1YYM3"/>
<evidence type="ECO:0000313" key="2">
    <source>
        <dbReference type="Proteomes" id="UP000193108"/>
    </source>
</evidence>
<comment type="caution">
    <text evidence="1">The sequence shown here is derived from an EMBL/GenBank/DDBJ whole genome shotgun (WGS) entry which is preliminary data.</text>
</comment>
<evidence type="ECO:0000313" key="1">
    <source>
        <dbReference type="EMBL" id="ORW16209.1"/>
    </source>
</evidence>